<dbReference type="RefSeq" id="WP_068223485.1">
    <property type="nucleotide sequence ID" value="NZ_CP139724.1"/>
</dbReference>
<evidence type="ECO:0000313" key="1">
    <source>
        <dbReference type="EMBL" id="KYG74079.1"/>
    </source>
</evidence>
<evidence type="ECO:0008006" key="3">
    <source>
        <dbReference type="Google" id="ProtNLM"/>
    </source>
</evidence>
<reference evidence="1 2" key="1">
    <citation type="submission" date="2016-01" db="EMBL/GenBank/DDBJ databases">
        <title>Genome sequencing of Roseivirga spongicola UST030701-084.</title>
        <authorList>
            <person name="Selvaratnam C."/>
            <person name="Thevarajoo S."/>
            <person name="Goh K.M."/>
            <person name="Ee R."/>
            <person name="Chan K.-G."/>
            <person name="Chong C.S."/>
        </authorList>
    </citation>
    <scope>NUCLEOTIDE SEQUENCE [LARGE SCALE GENOMIC DNA]</scope>
    <source>
        <strain evidence="1 2">UST030701-084</strain>
    </source>
</reference>
<dbReference type="InterPro" id="IPR011250">
    <property type="entry name" value="OMP/PagP_B-barrel"/>
</dbReference>
<dbReference type="Proteomes" id="UP000075606">
    <property type="component" value="Unassembled WGS sequence"/>
</dbReference>
<dbReference type="OrthoDB" id="1491960at2"/>
<organism evidence="1 2">
    <name type="scientific">Roseivirga spongicola</name>
    <dbReference type="NCBI Taxonomy" id="333140"/>
    <lineage>
        <taxon>Bacteria</taxon>
        <taxon>Pseudomonadati</taxon>
        <taxon>Bacteroidota</taxon>
        <taxon>Cytophagia</taxon>
        <taxon>Cytophagales</taxon>
        <taxon>Roseivirgaceae</taxon>
        <taxon>Roseivirga</taxon>
    </lineage>
</organism>
<dbReference type="AlphaFoldDB" id="A0A150X5Q8"/>
<evidence type="ECO:0000313" key="2">
    <source>
        <dbReference type="Proteomes" id="UP000075606"/>
    </source>
</evidence>
<protein>
    <recommendedName>
        <fullName evidence="3">Outer membrane protein beta-barrel domain-containing protein</fullName>
    </recommendedName>
</protein>
<keyword evidence="2" id="KW-1185">Reference proteome</keyword>
<comment type="caution">
    <text evidence="1">The sequence shown here is derived from an EMBL/GenBank/DDBJ whole genome shotgun (WGS) entry which is preliminary data.</text>
</comment>
<dbReference type="STRING" id="333140.AWW68_15590"/>
<dbReference type="Gene3D" id="2.40.160.20">
    <property type="match status" value="1"/>
</dbReference>
<sequence>MRITFISIITLLTVTNIQAQSQKDWFHFPGFDPALPTTLTDKETLVGVLGLAAISYSLEEFLFKKHNNVNYYSFRAGMNKEYAWGLKNVWHQNAGIEHQPAPWFAVSASFNLQQWSDNSPHIGTDDRFGLGLGLMTYYRWYLFGKKRFKPYIEYGIGLFQGFKEFPYNGSKFSFNHSSQLGFEYVTRNKNKVRLGYGNFHQTNYNMLDSNPSYTGYGFSLSYSYQIQ</sequence>
<accession>A0A150X5Q8</accession>
<dbReference type="SUPFAM" id="SSF56925">
    <property type="entry name" value="OMPA-like"/>
    <property type="match status" value="1"/>
</dbReference>
<proteinExistence type="predicted"/>
<gene>
    <name evidence="1" type="ORF">AWW68_15590</name>
</gene>
<name>A0A150X5Q8_9BACT</name>
<dbReference type="EMBL" id="LRPC01000028">
    <property type="protein sequence ID" value="KYG74079.1"/>
    <property type="molecule type" value="Genomic_DNA"/>
</dbReference>